<dbReference type="AlphaFoldDB" id="A0A9D2DXM6"/>
<reference evidence="1" key="2">
    <citation type="submission" date="2021-04" db="EMBL/GenBank/DDBJ databases">
        <authorList>
            <person name="Gilroy R."/>
        </authorList>
    </citation>
    <scope>NUCLEOTIDE SEQUENCE</scope>
    <source>
        <strain evidence="1">CHK33-5263</strain>
    </source>
</reference>
<dbReference type="Gene3D" id="3.30.1460.30">
    <property type="entry name" value="YgaC/TfoX-N like chaperone"/>
    <property type="match status" value="1"/>
</dbReference>
<evidence type="ECO:0000313" key="2">
    <source>
        <dbReference type="Proteomes" id="UP000824044"/>
    </source>
</evidence>
<evidence type="ECO:0000313" key="1">
    <source>
        <dbReference type="EMBL" id="HIZ24953.1"/>
    </source>
</evidence>
<protein>
    <submittedName>
        <fullName evidence="1">TfoX/Sxy family protein</fullName>
    </submittedName>
</protein>
<dbReference type="Proteomes" id="UP000824044">
    <property type="component" value="Unassembled WGS sequence"/>
</dbReference>
<accession>A0A9D2DXM6</accession>
<name>A0A9D2DXM6_9FIRM</name>
<dbReference type="EMBL" id="DXBS01000109">
    <property type="protein sequence ID" value="HIZ24953.1"/>
    <property type="molecule type" value="Genomic_DNA"/>
</dbReference>
<sequence>MGTPKSIALAIVEGIPEVRIRPMMGEWLVYYREKMVGVIEDGRLYVTPVPSARRLLPDAPLASPHAGARARLVVQNAEDKARLVALFAAMWEELSAPKKK</sequence>
<gene>
    <name evidence="1" type="ORF">H9812_05745</name>
</gene>
<dbReference type="SUPFAM" id="SSF159894">
    <property type="entry name" value="YgaC/TfoX-N like"/>
    <property type="match status" value="1"/>
</dbReference>
<organism evidence="1 2">
    <name type="scientific">Candidatus Gallimonas intestinigallinarum</name>
    <dbReference type="NCBI Taxonomy" id="2838604"/>
    <lineage>
        <taxon>Bacteria</taxon>
        <taxon>Bacillati</taxon>
        <taxon>Bacillota</taxon>
        <taxon>Clostridia</taxon>
        <taxon>Candidatus Gallimonas</taxon>
    </lineage>
</organism>
<reference evidence="1" key="1">
    <citation type="journal article" date="2021" name="PeerJ">
        <title>Extensive microbial diversity within the chicken gut microbiome revealed by metagenomics and culture.</title>
        <authorList>
            <person name="Gilroy R."/>
            <person name="Ravi A."/>
            <person name="Getino M."/>
            <person name="Pursley I."/>
            <person name="Horton D.L."/>
            <person name="Alikhan N.F."/>
            <person name="Baker D."/>
            <person name="Gharbi K."/>
            <person name="Hall N."/>
            <person name="Watson M."/>
            <person name="Adriaenssens E.M."/>
            <person name="Foster-Nyarko E."/>
            <person name="Jarju S."/>
            <person name="Secka A."/>
            <person name="Antonio M."/>
            <person name="Oren A."/>
            <person name="Chaudhuri R.R."/>
            <person name="La Ragione R."/>
            <person name="Hildebrand F."/>
            <person name="Pallen M.J."/>
        </authorList>
    </citation>
    <scope>NUCLEOTIDE SEQUENCE</scope>
    <source>
        <strain evidence="1">CHK33-5263</strain>
    </source>
</reference>
<proteinExistence type="predicted"/>
<comment type="caution">
    <text evidence="1">The sequence shown here is derived from an EMBL/GenBank/DDBJ whole genome shotgun (WGS) entry which is preliminary data.</text>
</comment>